<dbReference type="InterPro" id="IPR014030">
    <property type="entry name" value="Ketoacyl_synth_N"/>
</dbReference>
<keyword evidence="4" id="KW-1185">Reference proteome</keyword>
<dbReference type="RefSeq" id="WP_141420726.1">
    <property type="nucleotide sequence ID" value="NZ_VIAR01000002.1"/>
</dbReference>
<protein>
    <submittedName>
        <fullName evidence="3">3-oxoacyl-ACP synthase</fullName>
    </submittedName>
</protein>
<dbReference type="PANTHER" id="PTHR11712">
    <property type="entry name" value="POLYKETIDE SYNTHASE-RELATED"/>
    <property type="match status" value="1"/>
</dbReference>
<sequence length="355" mass="40084">MEPKIYINGTGSISAQKASLQALEGPNLYNAPVLKHCFTDFKKYISPREMRRMSTAVKLGVAAANASLEDANVKELSGILVGTGMGCKQDSDIFLEDMLQNKEDFLTPTKFIQSTHNTVSGQIALQLDCKAYNTTYVQSSVSFESAFLDAEMELQTAKKHKNYLVGGVDEISDYSIDLQRLDGQIKEENFTNTHLMQHISPGSIIGEGASFFVLSNFKKANSYAQYLGNKIYNQLQEDEVEMALRNFLQEKEITLKDIDAIILGQNAMLVDQPYFSVFSQGKLQDIPQLYYKHLVGEFYTASAYAFWLACHILKEGKIPQSCKLNQFQIRKKPEYILLYNVYRGKNHSFSLLRTC</sequence>
<accession>A0A507ZR24</accession>
<dbReference type="OrthoDB" id="1404523at2"/>
<organism evidence="3 4">
    <name type="scientific">Haloflavibacter putidus</name>
    <dbReference type="NCBI Taxonomy" id="2576776"/>
    <lineage>
        <taxon>Bacteria</taxon>
        <taxon>Pseudomonadati</taxon>
        <taxon>Bacteroidota</taxon>
        <taxon>Flavobacteriia</taxon>
        <taxon>Flavobacteriales</taxon>
        <taxon>Flavobacteriaceae</taxon>
        <taxon>Haloflavibacter</taxon>
    </lineage>
</organism>
<dbReference type="SUPFAM" id="SSF53901">
    <property type="entry name" value="Thiolase-like"/>
    <property type="match status" value="2"/>
</dbReference>
<comment type="caution">
    <text evidence="3">The sequence shown here is derived from an EMBL/GenBank/DDBJ whole genome shotgun (WGS) entry which is preliminary data.</text>
</comment>
<reference evidence="3 4" key="1">
    <citation type="submission" date="2019-06" db="EMBL/GenBank/DDBJ databases">
        <title>Flavibacter putida gen. nov., sp. nov., a novel marine bacterium of the family Flavobacteriaceae isolated from coastal seawater.</title>
        <authorList>
            <person name="Feng X."/>
        </authorList>
    </citation>
    <scope>NUCLEOTIDE SEQUENCE [LARGE SCALE GENOMIC DNA]</scope>
    <source>
        <strain evidence="3 4">PLHSN227</strain>
    </source>
</reference>
<evidence type="ECO:0000313" key="4">
    <source>
        <dbReference type="Proteomes" id="UP000317169"/>
    </source>
</evidence>
<evidence type="ECO:0000313" key="3">
    <source>
        <dbReference type="EMBL" id="TQD40196.1"/>
    </source>
</evidence>
<keyword evidence="1" id="KW-0808">Transferase</keyword>
<dbReference type="Pfam" id="PF00109">
    <property type="entry name" value="ketoacyl-synt"/>
    <property type="match status" value="1"/>
</dbReference>
<proteinExistence type="predicted"/>
<gene>
    <name evidence="3" type="ORF">FKR84_03075</name>
</gene>
<dbReference type="PANTHER" id="PTHR11712:SF336">
    <property type="entry name" value="3-OXOACYL-[ACYL-CARRIER-PROTEIN] SYNTHASE, MITOCHONDRIAL"/>
    <property type="match status" value="1"/>
</dbReference>
<dbReference type="GO" id="GO:0005829">
    <property type="term" value="C:cytosol"/>
    <property type="evidence" value="ECO:0007669"/>
    <property type="project" value="TreeGrafter"/>
</dbReference>
<evidence type="ECO:0000256" key="1">
    <source>
        <dbReference type="ARBA" id="ARBA00022679"/>
    </source>
</evidence>
<evidence type="ECO:0000259" key="2">
    <source>
        <dbReference type="Pfam" id="PF00109"/>
    </source>
</evidence>
<dbReference type="GO" id="GO:0004315">
    <property type="term" value="F:3-oxoacyl-[acyl-carrier-protein] synthase activity"/>
    <property type="evidence" value="ECO:0007669"/>
    <property type="project" value="TreeGrafter"/>
</dbReference>
<dbReference type="AlphaFoldDB" id="A0A507ZR24"/>
<dbReference type="Gene3D" id="3.40.47.10">
    <property type="match status" value="1"/>
</dbReference>
<name>A0A507ZR24_9FLAO</name>
<feature type="domain" description="Beta-ketoacyl synthase-like N-terminal" evidence="2">
    <location>
        <begin position="37"/>
        <end position="217"/>
    </location>
</feature>
<dbReference type="InterPro" id="IPR000794">
    <property type="entry name" value="Beta-ketoacyl_synthase"/>
</dbReference>
<dbReference type="Proteomes" id="UP000317169">
    <property type="component" value="Unassembled WGS sequence"/>
</dbReference>
<dbReference type="EMBL" id="VIAR01000002">
    <property type="protein sequence ID" value="TQD40196.1"/>
    <property type="molecule type" value="Genomic_DNA"/>
</dbReference>
<dbReference type="InterPro" id="IPR016039">
    <property type="entry name" value="Thiolase-like"/>
</dbReference>
<dbReference type="GO" id="GO:0006633">
    <property type="term" value="P:fatty acid biosynthetic process"/>
    <property type="evidence" value="ECO:0007669"/>
    <property type="project" value="TreeGrafter"/>
</dbReference>